<evidence type="ECO:0000313" key="5">
    <source>
        <dbReference type="EMBL" id="KAI1611653.1"/>
    </source>
</evidence>
<feature type="region of interest" description="Disordered" evidence="4">
    <location>
        <begin position="133"/>
        <end position="152"/>
    </location>
</feature>
<dbReference type="InterPro" id="IPR002110">
    <property type="entry name" value="Ankyrin_rpt"/>
</dbReference>
<keyword evidence="2 3" id="KW-0040">ANK repeat</keyword>
<dbReference type="SMART" id="SM00248">
    <property type="entry name" value="ANK"/>
    <property type="match status" value="4"/>
</dbReference>
<comment type="caution">
    <text evidence="5">The sequence shown here is derived from an EMBL/GenBank/DDBJ whole genome shotgun (WGS) entry which is preliminary data.</text>
</comment>
<evidence type="ECO:0000256" key="1">
    <source>
        <dbReference type="ARBA" id="ARBA00022737"/>
    </source>
</evidence>
<dbReference type="AlphaFoldDB" id="A0AAN6DT59"/>
<protein>
    <submittedName>
        <fullName evidence="5">Ankyrin repeat-containing domain protein</fullName>
    </submittedName>
</protein>
<dbReference type="Pfam" id="PF12796">
    <property type="entry name" value="Ank_2"/>
    <property type="match status" value="1"/>
</dbReference>
<dbReference type="PROSITE" id="PS50088">
    <property type="entry name" value="ANK_REPEAT"/>
    <property type="match status" value="1"/>
</dbReference>
<keyword evidence="6" id="KW-1185">Reference proteome</keyword>
<evidence type="ECO:0000256" key="2">
    <source>
        <dbReference type="ARBA" id="ARBA00023043"/>
    </source>
</evidence>
<sequence>MVPEARRDAILKIVKESLGTKEEHHDTSSLLTQSTSEDSDPAVKHIQNRLSATSALQPLDIWNRPSVFAVVPRSPAADLRHPDHQNTSTKGGWENAQSVTVTSFRRQRIEASLEPRREREQLRITYAHPRALSPVTVSPGQAPKVDGTSQGKTLSRKEILDRIGCHPKDGIEDAVCNGDHAAFANLLNNKKDFWRSKFCKRVRPERVTALHFAALFGEIDMAQRLLDSNFNINEVPHGYTASLTPLKFAIGARQVGMVELLVANGARPSEPDSWSTLAGQLMNRSWLRKTMSEAEKDLVPNRMIAILEILLKHGWDLNVPFETSGATVLHQAVTFWTGSYTWDLCLRTSVASFLCRRGADPFRADAEGKTPYDTALASGHQDLLLVLSQDSKTRERGEWLSNPVEVST</sequence>
<evidence type="ECO:0000256" key="3">
    <source>
        <dbReference type="PROSITE-ProRule" id="PRU00023"/>
    </source>
</evidence>
<dbReference type="Gene3D" id="1.25.40.20">
    <property type="entry name" value="Ankyrin repeat-containing domain"/>
    <property type="match status" value="2"/>
</dbReference>
<evidence type="ECO:0000313" key="6">
    <source>
        <dbReference type="Proteomes" id="UP001203852"/>
    </source>
</evidence>
<dbReference type="SUPFAM" id="SSF48403">
    <property type="entry name" value="Ankyrin repeat"/>
    <property type="match status" value="1"/>
</dbReference>
<dbReference type="EMBL" id="MU404356">
    <property type="protein sequence ID" value="KAI1611653.1"/>
    <property type="molecule type" value="Genomic_DNA"/>
</dbReference>
<feature type="repeat" description="ANK" evidence="3">
    <location>
        <begin position="205"/>
        <end position="237"/>
    </location>
</feature>
<name>A0AAN6DT59_9EURO</name>
<dbReference type="PANTHER" id="PTHR24171">
    <property type="entry name" value="ANKYRIN REPEAT DOMAIN-CONTAINING PROTEIN 39-RELATED"/>
    <property type="match status" value="1"/>
</dbReference>
<accession>A0AAN6DT59</accession>
<feature type="compositionally biased region" description="Basic and acidic residues" evidence="4">
    <location>
        <begin position="18"/>
        <end position="27"/>
    </location>
</feature>
<keyword evidence="1" id="KW-0677">Repeat</keyword>
<dbReference type="InterPro" id="IPR036770">
    <property type="entry name" value="Ankyrin_rpt-contain_sf"/>
</dbReference>
<reference evidence="5" key="1">
    <citation type="journal article" date="2022" name="bioRxiv">
        <title>Deciphering the potential niche of two novel black yeast fungi from a biological soil crust based on their genomes, phenotypes, and melanin regulation.</title>
        <authorList>
            <consortium name="DOE Joint Genome Institute"/>
            <person name="Carr E.C."/>
            <person name="Barton Q."/>
            <person name="Grambo S."/>
            <person name="Sullivan M."/>
            <person name="Renfro C.M."/>
            <person name="Kuo A."/>
            <person name="Pangilinan J."/>
            <person name="Lipzen A."/>
            <person name="Keymanesh K."/>
            <person name="Savage E."/>
            <person name="Barry K."/>
            <person name="Grigoriev I.V."/>
            <person name="Riekhof W.R."/>
            <person name="Harris S.S."/>
        </authorList>
    </citation>
    <scope>NUCLEOTIDE SEQUENCE</scope>
    <source>
        <strain evidence="5">JF 03-4F</strain>
    </source>
</reference>
<gene>
    <name evidence="5" type="ORF">EDD36DRAFT_420599</name>
</gene>
<feature type="region of interest" description="Disordered" evidence="4">
    <location>
        <begin position="18"/>
        <end position="39"/>
    </location>
</feature>
<dbReference type="PROSITE" id="PS50297">
    <property type="entry name" value="ANK_REP_REGION"/>
    <property type="match status" value="1"/>
</dbReference>
<evidence type="ECO:0000256" key="4">
    <source>
        <dbReference type="SAM" id="MobiDB-lite"/>
    </source>
</evidence>
<organism evidence="5 6">
    <name type="scientific">Exophiala viscosa</name>
    <dbReference type="NCBI Taxonomy" id="2486360"/>
    <lineage>
        <taxon>Eukaryota</taxon>
        <taxon>Fungi</taxon>
        <taxon>Dikarya</taxon>
        <taxon>Ascomycota</taxon>
        <taxon>Pezizomycotina</taxon>
        <taxon>Eurotiomycetes</taxon>
        <taxon>Chaetothyriomycetidae</taxon>
        <taxon>Chaetothyriales</taxon>
        <taxon>Herpotrichiellaceae</taxon>
        <taxon>Exophiala</taxon>
    </lineage>
</organism>
<proteinExistence type="predicted"/>
<dbReference type="Proteomes" id="UP001203852">
    <property type="component" value="Unassembled WGS sequence"/>
</dbReference>